<reference evidence="2" key="1">
    <citation type="journal article" date="2019" name="Int. J. Syst. Evol. Microbiol.">
        <title>The Global Catalogue of Microorganisms (GCM) 10K type strain sequencing project: providing services to taxonomists for standard genome sequencing and annotation.</title>
        <authorList>
            <consortium name="The Broad Institute Genomics Platform"/>
            <consortium name="The Broad Institute Genome Sequencing Center for Infectious Disease"/>
            <person name="Wu L."/>
            <person name="Ma J."/>
        </authorList>
    </citation>
    <scope>NUCLEOTIDE SEQUENCE [LARGE SCALE GENOMIC DNA]</scope>
    <source>
        <strain evidence="2">JCM 15914</strain>
    </source>
</reference>
<dbReference type="Proteomes" id="UP001500166">
    <property type="component" value="Unassembled WGS sequence"/>
</dbReference>
<organism evidence="1 2">
    <name type="scientific">Kocuria atrinae</name>
    <dbReference type="NCBI Taxonomy" id="592377"/>
    <lineage>
        <taxon>Bacteria</taxon>
        <taxon>Bacillati</taxon>
        <taxon>Actinomycetota</taxon>
        <taxon>Actinomycetes</taxon>
        <taxon>Micrococcales</taxon>
        <taxon>Micrococcaceae</taxon>
        <taxon>Kocuria</taxon>
    </lineage>
</organism>
<sequence>MVSIREFVAHLPPDKRELLAAPARLLPVKRRYGPIYERTIREIEKARTTPSWVRETVDERLAETFRAAREAPYYGRGEHYDVLDRVASGEMSPREALAQLPILTREELSEHYRDMLAAPEKTVELSASSGTSGDPIFFLLDRNRGAREWAYVVDSWSRTGYRLGQWRVFFRGLDLPQHRPYFVMNSTGEIVIRIQTIGPDTIREYWELIEKRGIEFLHGYPSTFMYVARLLDEADFDTSWRFKIRGVLPVSEQFGPEQRDVLQRLFPNAKQAVFYGLSEKSVFAWLDDDFVYHPYPLYGHVELLHQDGNPVEMGERGRIVTTTLDGRGMPLVRYDTGDSAELVGHDEVGTPLFKNILARRGREGLVKADGQTFSTTPFNVHGHEFECVHRFKIRQDTPGKAILLVQPSKKATAEELERFRQLMIRRTQNQVELDFELVDELPATLNGKFTLLDQRIPNAPTVWA</sequence>
<comment type="caution">
    <text evidence="1">The sequence shown here is derived from an EMBL/GenBank/DDBJ whole genome shotgun (WGS) entry which is preliminary data.</text>
</comment>
<proteinExistence type="predicted"/>
<dbReference type="InterPro" id="IPR042099">
    <property type="entry name" value="ANL_N_sf"/>
</dbReference>
<protein>
    <submittedName>
        <fullName evidence="1">Phenylacetate--CoA ligase family protein</fullName>
    </submittedName>
</protein>
<keyword evidence="2" id="KW-1185">Reference proteome</keyword>
<dbReference type="PANTHER" id="PTHR36932">
    <property type="entry name" value="CAPSULAR POLYSACCHARIDE BIOSYNTHESIS PROTEIN"/>
    <property type="match status" value="1"/>
</dbReference>
<dbReference type="PANTHER" id="PTHR36932:SF1">
    <property type="entry name" value="CAPSULAR POLYSACCHARIDE BIOSYNTHESIS PROTEIN"/>
    <property type="match status" value="1"/>
</dbReference>
<name>A0ABP5JY68_9MICC</name>
<evidence type="ECO:0000313" key="2">
    <source>
        <dbReference type="Proteomes" id="UP001500166"/>
    </source>
</evidence>
<accession>A0ABP5JY68</accession>
<dbReference type="EMBL" id="BAAAQA010000033">
    <property type="protein sequence ID" value="GAA2123242.1"/>
    <property type="molecule type" value="Genomic_DNA"/>
</dbReference>
<dbReference type="GO" id="GO:0016874">
    <property type="term" value="F:ligase activity"/>
    <property type="evidence" value="ECO:0007669"/>
    <property type="project" value="UniProtKB-KW"/>
</dbReference>
<keyword evidence="1" id="KW-0436">Ligase</keyword>
<dbReference type="Gene3D" id="3.40.50.12780">
    <property type="entry name" value="N-terminal domain of ligase-like"/>
    <property type="match status" value="1"/>
</dbReference>
<dbReference type="SUPFAM" id="SSF56801">
    <property type="entry name" value="Acetyl-CoA synthetase-like"/>
    <property type="match status" value="1"/>
</dbReference>
<gene>
    <name evidence="1" type="ORF">GCM10009824_26970</name>
</gene>
<dbReference type="InterPro" id="IPR053158">
    <property type="entry name" value="CapK_Type1_Caps_Biosynth"/>
</dbReference>
<dbReference type="RefSeq" id="WP_344225502.1">
    <property type="nucleotide sequence ID" value="NZ_BAAAQA010000033.1"/>
</dbReference>
<evidence type="ECO:0000313" key="1">
    <source>
        <dbReference type="EMBL" id="GAA2123242.1"/>
    </source>
</evidence>